<accession>A0AA86RND8</accession>
<dbReference type="Gramene" id="rna-AYBTSS11_LOCUS1663">
    <property type="protein sequence ID" value="CAJ1841329.1"/>
    <property type="gene ID" value="gene-AYBTSS11_LOCUS1663"/>
</dbReference>
<reference evidence="1" key="1">
    <citation type="submission" date="2023-10" db="EMBL/GenBank/DDBJ databases">
        <authorList>
            <person name="Domelevo Entfellner J.-B."/>
        </authorList>
    </citation>
    <scope>NUCLEOTIDE SEQUENCE</scope>
</reference>
<keyword evidence="2" id="KW-1185">Reference proteome</keyword>
<name>A0AA86RND8_9FABA</name>
<sequence>MRELQRKRSQGTGKDKGGCVVGQKGVESWTHGGEVFGGCVTIECTFVSLRPALLQEKILNRQRWRVCAHVQTNKTCKLISFSIFKNVPFAG</sequence>
<evidence type="ECO:0000313" key="2">
    <source>
        <dbReference type="Proteomes" id="UP001189624"/>
    </source>
</evidence>
<dbReference type="AlphaFoldDB" id="A0AA86RND8"/>
<evidence type="ECO:0000313" key="1">
    <source>
        <dbReference type="EMBL" id="CAJ1841329.1"/>
    </source>
</evidence>
<gene>
    <name evidence="1" type="ORF">AYBTSS11_LOCUS1663</name>
</gene>
<proteinExistence type="predicted"/>
<dbReference type="EMBL" id="OY731398">
    <property type="protein sequence ID" value="CAJ1841329.1"/>
    <property type="molecule type" value="Genomic_DNA"/>
</dbReference>
<dbReference type="Proteomes" id="UP001189624">
    <property type="component" value="Chromosome 1"/>
</dbReference>
<organism evidence="1 2">
    <name type="scientific">Sphenostylis stenocarpa</name>
    <dbReference type="NCBI Taxonomy" id="92480"/>
    <lineage>
        <taxon>Eukaryota</taxon>
        <taxon>Viridiplantae</taxon>
        <taxon>Streptophyta</taxon>
        <taxon>Embryophyta</taxon>
        <taxon>Tracheophyta</taxon>
        <taxon>Spermatophyta</taxon>
        <taxon>Magnoliopsida</taxon>
        <taxon>eudicotyledons</taxon>
        <taxon>Gunneridae</taxon>
        <taxon>Pentapetalae</taxon>
        <taxon>rosids</taxon>
        <taxon>fabids</taxon>
        <taxon>Fabales</taxon>
        <taxon>Fabaceae</taxon>
        <taxon>Papilionoideae</taxon>
        <taxon>50 kb inversion clade</taxon>
        <taxon>NPAAA clade</taxon>
        <taxon>indigoferoid/millettioid clade</taxon>
        <taxon>Phaseoleae</taxon>
        <taxon>Sphenostylis</taxon>
    </lineage>
</organism>
<protein>
    <submittedName>
        <fullName evidence="1">Uncharacterized protein</fullName>
    </submittedName>
</protein>